<accession>A0A6J5KQI5</accession>
<sequence>MVVRVVHSIIGVSMAGTNNKKYLHTQRWKDVRKAVLSRDQRTCAYCGDENANSVDHVQPLVVGGDPYNMDNLVACCIRCNSAKGSKAVGVFLSSQFTPPVFVDISLPSVQKPDKSPFIRP</sequence>
<dbReference type="GO" id="GO:0004519">
    <property type="term" value="F:endonuclease activity"/>
    <property type="evidence" value="ECO:0007669"/>
    <property type="project" value="InterPro"/>
</dbReference>
<name>A0A6J5KQI5_9CAUD</name>
<dbReference type="CDD" id="cd00085">
    <property type="entry name" value="HNHc"/>
    <property type="match status" value="1"/>
</dbReference>
<dbReference type="SMART" id="SM00507">
    <property type="entry name" value="HNHc"/>
    <property type="match status" value="1"/>
</dbReference>
<dbReference type="Gene3D" id="1.10.30.50">
    <property type="match status" value="1"/>
</dbReference>
<dbReference type="PANTHER" id="PTHR33877:SF2">
    <property type="entry name" value="OS07G0170200 PROTEIN"/>
    <property type="match status" value="1"/>
</dbReference>
<proteinExistence type="predicted"/>
<dbReference type="InterPro" id="IPR002711">
    <property type="entry name" value="HNH"/>
</dbReference>
<reference evidence="2" key="1">
    <citation type="submission" date="2020-04" db="EMBL/GenBank/DDBJ databases">
        <authorList>
            <person name="Chiriac C."/>
            <person name="Salcher M."/>
            <person name="Ghai R."/>
            <person name="Kavagutti S V."/>
        </authorList>
    </citation>
    <scope>NUCLEOTIDE SEQUENCE</scope>
</reference>
<dbReference type="PANTHER" id="PTHR33877">
    <property type="entry name" value="SLL1193 PROTEIN"/>
    <property type="match status" value="1"/>
</dbReference>
<dbReference type="InterPro" id="IPR003615">
    <property type="entry name" value="HNH_nuc"/>
</dbReference>
<organism evidence="2">
    <name type="scientific">uncultured Caudovirales phage</name>
    <dbReference type="NCBI Taxonomy" id="2100421"/>
    <lineage>
        <taxon>Viruses</taxon>
        <taxon>Duplodnaviria</taxon>
        <taxon>Heunggongvirae</taxon>
        <taxon>Uroviricota</taxon>
        <taxon>Caudoviricetes</taxon>
        <taxon>Peduoviridae</taxon>
        <taxon>Maltschvirus</taxon>
        <taxon>Maltschvirus maltsch</taxon>
    </lineage>
</organism>
<feature type="domain" description="HNH nuclease" evidence="1">
    <location>
        <begin position="30"/>
        <end position="81"/>
    </location>
</feature>
<dbReference type="GO" id="GO:0008270">
    <property type="term" value="F:zinc ion binding"/>
    <property type="evidence" value="ECO:0007669"/>
    <property type="project" value="InterPro"/>
</dbReference>
<protein>
    <submittedName>
        <fullName evidence="2">HNHc domain containing protein</fullName>
    </submittedName>
</protein>
<dbReference type="Pfam" id="PF01844">
    <property type="entry name" value="HNH"/>
    <property type="match status" value="1"/>
</dbReference>
<evidence type="ECO:0000259" key="1">
    <source>
        <dbReference type="SMART" id="SM00507"/>
    </source>
</evidence>
<evidence type="ECO:0000313" key="2">
    <source>
        <dbReference type="EMBL" id="CAB4122360.1"/>
    </source>
</evidence>
<dbReference type="EMBL" id="LR796159">
    <property type="protein sequence ID" value="CAB4122360.1"/>
    <property type="molecule type" value="Genomic_DNA"/>
</dbReference>
<dbReference type="InterPro" id="IPR052892">
    <property type="entry name" value="NA-targeting_endonuclease"/>
</dbReference>
<gene>
    <name evidence="2" type="ORF">UFOVP30_11</name>
</gene>
<dbReference type="GO" id="GO:0003676">
    <property type="term" value="F:nucleic acid binding"/>
    <property type="evidence" value="ECO:0007669"/>
    <property type="project" value="InterPro"/>
</dbReference>